<dbReference type="EMBL" id="BJYZ01000002">
    <property type="protein sequence ID" value="GEO36415.1"/>
    <property type="molecule type" value="Genomic_DNA"/>
</dbReference>
<dbReference type="SUPFAM" id="SSF51011">
    <property type="entry name" value="Glycosyl hydrolase domain"/>
    <property type="match status" value="1"/>
</dbReference>
<evidence type="ECO:0000256" key="1">
    <source>
        <dbReference type="SAM" id="MobiDB-lite"/>
    </source>
</evidence>
<comment type="caution">
    <text evidence="2">The sequence shown here is derived from an EMBL/GenBank/DDBJ whole genome shotgun (WGS) entry which is preliminary data.</text>
</comment>
<gene>
    <name evidence="2" type="ORF">SAE02_05630</name>
</gene>
<dbReference type="AlphaFoldDB" id="A0A512DJ05"/>
<protein>
    <submittedName>
        <fullName evidence="2">Uncharacterized protein</fullName>
    </submittedName>
</protein>
<reference evidence="2 3" key="1">
    <citation type="submission" date="2019-07" db="EMBL/GenBank/DDBJ databases">
        <title>Whole genome shotgun sequence of Skermanella aerolata NBRC 106429.</title>
        <authorList>
            <person name="Hosoyama A."/>
            <person name="Uohara A."/>
            <person name="Ohji S."/>
            <person name="Ichikawa N."/>
        </authorList>
    </citation>
    <scope>NUCLEOTIDE SEQUENCE [LARGE SCALE GENOMIC DNA]</scope>
    <source>
        <strain evidence="2 3">NBRC 106429</strain>
    </source>
</reference>
<keyword evidence="3" id="KW-1185">Reference proteome</keyword>
<sequence length="98" mass="10403">MQIARLGGSRFWRSDVTWLEASGEVDPASSQMALHLTGAGEEDDDLYVSINGQSPDAVFILQAEECWWVVVNTEHEPSGDEGDADAVAPDQGAPAGDG</sequence>
<organism evidence="2 3">
    <name type="scientific">Skermanella aerolata</name>
    <dbReference type="NCBI Taxonomy" id="393310"/>
    <lineage>
        <taxon>Bacteria</taxon>
        <taxon>Pseudomonadati</taxon>
        <taxon>Pseudomonadota</taxon>
        <taxon>Alphaproteobacteria</taxon>
        <taxon>Rhodospirillales</taxon>
        <taxon>Azospirillaceae</taxon>
        <taxon>Skermanella</taxon>
    </lineage>
</organism>
<proteinExistence type="predicted"/>
<name>A0A512DJ05_9PROT</name>
<evidence type="ECO:0000313" key="2">
    <source>
        <dbReference type="EMBL" id="GEO36415.1"/>
    </source>
</evidence>
<dbReference type="Proteomes" id="UP000321523">
    <property type="component" value="Unassembled WGS sequence"/>
</dbReference>
<evidence type="ECO:0000313" key="3">
    <source>
        <dbReference type="Proteomes" id="UP000321523"/>
    </source>
</evidence>
<feature type="region of interest" description="Disordered" evidence="1">
    <location>
        <begin position="73"/>
        <end position="98"/>
    </location>
</feature>
<dbReference type="RefSeq" id="WP_044425462.1">
    <property type="nucleotide sequence ID" value="NZ_BJYZ01000002.1"/>
</dbReference>
<accession>A0A512DJ05</accession>